<evidence type="ECO:0000256" key="1">
    <source>
        <dbReference type="ARBA" id="ARBA00022969"/>
    </source>
</evidence>
<keyword evidence="5" id="KW-1185">Reference proteome</keyword>
<accession>A0A0A3HXB0</accession>
<dbReference type="GO" id="GO:0030435">
    <property type="term" value="P:sporulation resulting in formation of a cellular spore"/>
    <property type="evidence" value="ECO:0007669"/>
    <property type="project" value="UniProtKB-KW"/>
</dbReference>
<evidence type="ECO:0000313" key="5">
    <source>
        <dbReference type="Proteomes" id="UP000030408"/>
    </source>
</evidence>
<evidence type="ECO:0000313" key="4">
    <source>
        <dbReference type="EMBL" id="KGR77094.1"/>
    </source>
</evidence>
<name>A0A0A3HXB0_9BACL</name>
<organism evidence="4 5">
    <name type="scientific">Ureibacillus sinduriensis BLB-1 = JCM 15800</name>
    <dbReference type="NCBI Taxonomy" id="1384057"/>
    <lineage>
        <taxon>Bacteria</taxon>
        <taxon>Bacillati</taxon>
        <taxon>Bacillota</taxon>
        <taxon>Bacilli</taxon>
        <taxon>Bacillales</taxon>
        <taxon>Caryophanaceae</taxon>
        <taxon>Ureibacillus</taxon>
    </lineage>
</organism>
<evidence type="ECO:0000256" key="3">
    <source>
        <dbReference type="ARBA" id="ARBA00024344"/>
    </source>
</evidence>
<protein>
    <submittedName>
        <fullName evidence="4">Spore gernimation protein GerQ</fullName>
    </submittedName>
</protein>
<dbReference type="PANTHER" id="PTHR39183">
    <property type="entry name" value="SPORE COAT PROTEIN F-LIKE PROTEIN YHCQ"/>
    <property type="match status" value="1"/>
</dbReference>
<dbReference type="Gene3D" id="1.20.1260.10">
    <property type="match status" value="1"/>
</dbReference>
<comment type="similarity">
    <text evidence="3">Belongs to the CotF family.</text>
</comment>
<keyword evidence="1" id="KW-0749">Sporulation</keyword>
<reference evidence="4 5" key="1">
    <citation type="submission" date="2014-02" db="EMBL/GenBank/DDBJ databases">
        <title>Draft genome sequence of Lysinibacillus sinduriensis JCM 15800.</title>
        <authorList>
            <person name="Zhang F."/>
            <person name="Wang G."/>
            <person name="Zhang L."/>
        </authorList>
    </citation>
    <scope>NUCLEOTIDE SEQUENCE [LARGE SCALE GENOMIC DNA]</scope>
    <source>
        <strain evidence="4 5">JCM 15800</strain>
    </source>
</reference>
<dbReference type="RefSeq" id="WP_036198443.1">
    <property type="nucleotide sequence ID" value="NZ_AVCY01000015.1"/>
</dbReference>
<dbReference type="EMBL" id="JPVO01000041">
    <property type="protein sequence ID" value="KGR77094.1"/>
    <property type="molecule type" value="Genomic_DNA"/>
</dbReference>
<dbReference type="STRING" id="1384057.CD33_04105"/>
<dbReference type="InterPro" id="IPR012851">
    <property type="entry name" value="Spore_coat_CotF-like"/>
</dbReference>
<dbReference type="InterPro" id="IPR012347">
    <property type="entry name" value="Ferritin-like"/>
</dbReference>
<dbReference type="Proteomes" id="UP000030408">
    <property type="component" value="Unassembled WGS sequence"/>
</dbReference>
<dbReference type="OrthoDB" id="2901397at2"/>
<dbReference type="AlphaFoldDB" id="A0A0A3HXB0"/>
<proteinExistence type="inferred from homology"/>
<sequence>MEDYLDPINSVGMPELTDSGVALEFLLTTKTGIRNLSIALTETASPALQKIMKTQLDVMIELYFEVSELMLKKDWLKPYDLEAQKELDIKSAENAISIAQLDLFPKSMNRKGMFPTPPKN</sequence>
<dbReference type="eggNOG" id="COG5577">
    <property type="taxonomic scope" value="Bacteria"/>
</dbReference>
<gene>
    <name evidence="4" type="ORF">CD33_04105</name>
</gene>
<dbReference type="PANTHER" id="PTHR39183:SF1">
    <property type="entry name" value="SPORE COAT PROTEIN F-LIKE PROTEIN YHCQ"/>
    <property type="match status" value="1"/>
</dbReference>
<evidence type="ECO:0000256" key="2">
    <source>
        <dbReference type="ARBA" id="ARBA00024325"/>
    </source>
</evidence>
<comment type="subcellular location">
    <subcellularLocation>
        <location evidence="2">Spore coat</location>
    </subcellularLocation>
</comment>
<dbReference type="Pfam" id="PF07875">
    <property type="entry name" value="Coat_F"/>
    <property type="match status" value="1"/>
</dbReference>
<comment type="caution">
    <text evidence="4">The sequence shown here is derived from an EMBL/GenBank/DDBJ whole genome shotgun (WGS) entry which is preliminary data.</text>
</comment>